<dbReference type="OrthoDB" id="5952526at2759"/>
<keyword evidence="1" id="KW-0479">Metal-binding</keyword>
<dbReference type="InterPro" id="IPR001214">
    <property type="entry name" value="SET_dom"/>
</dbReference>
<dbReference type="InterPro" id="IPR002893">
    <property type="entry name" value="Znf_MYND"/>
</dbReference>
<dbReference type="PANTHER" id="PTHR46455">
    <property type="entry name" value="SET AND MYND DOMAIN CONTAINING, ARTHROPOD-SPECIFIC, MEMBER 4, ISOFORM A"/>
    <property type="match status" value="1"/>
</dbReference>
<sequence>MAETIVTHCAVCQKEATQKCGSCHGVYYCCREHQKADWKNHKKVCRPFKIGYTEELGRHLVATRDIKPGEIVLKEQPLISGPSQNTVPVCVGCYKNVDESSRCCSKCGWPICSEICEKAPQHIPECRYTVMRGDKVAIKNFNMMHPTYQCVTVLRCLYQKQFLPETWKIIDELQSHCEERKDTQKYEQEKINIAQFIRKFFKLESVFTDEEILKVCGIVMINSHEIPLTDTPYIALYNQASLLEHNCSPNCSKSFTDKGYILISAGKHIKKDEHISICYTDPLWGTPNRRQHLWESKYFWCECHRCKDKTEFGTYFSALKCQDSNCDGFLLPETFIENSLNEKGSNWQCDVCKAKLSTYSVHDLLERIGKDLSEMPKGVVRECKSFIETYEQLLHPNHYYLTDVKLALTNMIGQDEGGLPETSSEDFDLKLKLCRDLKSLMEKLIPGERRVRGVLLFELHACMAELARRNADDPEIVRSALLDSKKFLTECIELLKHEPAALPEGKIYKQALQNMQEFACLKE</sequence>
<feature type="domain" description="MYND-type" evidence="6">
    <location>
        <begin position="9"/>
        <end position="45"/>
    </location>
</feature>
<dbReference type="SUPFAM" id="SSF144232">
    <property type="entry name" value="HIT/MYND zinc finger-like"/>
    <property type="match status" value="1"/>
</dbReference>
<dbReference type="InterPro" id="IPR046341">
    <property type="entry name" value="SET_dom_sf"/>
</dbReference>
<dbReference type="Gene3D" id="2.170.270.10">
    <property type="entry name" value="SET domain"/>
    <property type="match status" value="1"/>
</dbReference>
<dbReference type="GO" id="GO:0008276">
    <property type="term" value="F:protein methyltransferase activity"/>
    <property type="evidence" value="ECO:0007669"/>
    <property type="project" value="UniProtKB-ARBA"/>
</dbReference>
<dbReference type="PANTHER" id="PTHR46455:SF4">
    <property type="entry name" value="GH11294P"/>
    <property type="match status" value="1"/>
</dbReference>
<evidence type="ECO:0000256" key="2">
    <source>
        <dbReference type="ARBA" id="ARBA00022771"/>
    </source>
</evidence>
<dbReference type="AlphaFoldDB" id="A0A653C5N5"/>
<dbReference type="Pfam" id="PF00856">
    <property type="entry name" value="SET"/>
    <property type="match status" value="1"/>
</dbReference>
<accession>A0A653C5N5</accession>
<organism evidence="7 8">
    <name type="scientific">Callosobruchus maculatus</name>
    <name type="common">Southern cowpea weevil</name>
    <name type="synonym">Pulse bruchid</name>
    <dbReference type="NCBI Taxonomy" id="64391"/>
    <lineage>
        <taxon>Eukaryota</taxon>
        <taxon>Metazoa</taxon>
        <taxon>Ecdysozoa</taxon>
        <taxon>Arthropoda</taxon>
        <taxon>Hexapoda</taxon>
        <taxon>Insecta</taxon>
        <taxon>Pterygota</taxon>
        <taxon>Neoptera</taxon>
        <taxon>Endopterygota</taxon>
        <taxon>Coleoptera</taxon>
        <taxon>Polyphaga</taxon>
        <taxon>Cucujiformia</taxon>
        <taxon>Chrysomeloidea</taxon>
        <taxon>Chrysomelidae</taxon>
        <taxon>Bruchinae</taxon>
        <taxon>Bruchini</taxon>
        <taxon>Callosobruchus</taxon>
    </lineage>
</organism>
<dbReference type="InterPro" id="IPR053010">
    <property type="entry name" value="SET_SmydA-8"/>
</dbReference>
<dbReference type="GO" id="GO:0008170">
    <property type="term" value="F:N-methyltransferase activity"/>
    <property type="evidence" value="ECO:0007669"/>
    <property type="project" value="UniProtKB-ARBA"/>
</dbReference>
<evidence type="ECO:0000259" key="5">
    <source>
        <dbReference type="PROSITE" id="PS50280"/>
    </source>
</evidence>
<dbReference type="GO" id="GO:0008757">
    <property type="term" value="F:S-adenosylmethionine-dependent methyltransferase activity"/>
    <property type="evidence" value="ECO:0007669"/>
    <property type="project" value="UniProtKB-ARBA"/>
</dbReference>
<dbReference type="Gene3D" id="6.10.140.2220">
    <property type="match status" value="2"/>
</dbReference>
<dbReference type="CDD" id="cd20071">
    <property type="entry name" value="SET_SMYD"/>
    <property type="match status" value="1"/>
</dbReference>
<evidence type="ECO:0008006" key="9">
    <source>
        <dbReference type="Google" id="ProtNLM"/>
    </source>
</evidence>
<keyword evidence="3" id="KW-0862">Zinc</keyword>
<dbReference type="GO" id="GO:0008270">
    <property type="term" value="F:zinc ion binding"/>
    <property type="evidence" value="ECO:0007669"/>
    <property type="project" value="UniProtKB-KW"/>
</dbReference>
<dbReference type="EMBL" id="CAACVG010007009">
    <property type="protein sequence ID" value="VEN43208.1"/>
    <property type="molecule type" value="Genomic_DNA"/>
</dbReference>
<name>A0A653C5N5_CALMS</name>
<evidence type="ECO:0000313" key="8">
    <source>
        <dbReference type="Proteomes" id="UP000410492"/>
    </source>
</evidence>
<feature type="domain" description="SET" evidence="5">
    <location>
        <begin position="46"/>
        <end position="280"/>
    </location>
</feature>
<protein>
    <recommendedName>
        <fullName evidence="9">MYND-type domain-containing protein</fullName>
    </recommendedName>
</protein>
<evidence type="ECO:0000256" key="4">
    <source>
        <dbReference type="PROSITE-ProRule" id="PRU00134"/>
    </source>
</evidence>
<evidence type="ECO:0000256" key="1">
    <source>
        <dbReference type="ARBA" id="ARBA00022723"/>
    </source>
</evidence>
<evidence type="ECO:0000256" key="3">
    <source>
        <dbReference type="ARBA" id="ARBA00022833"/>
    </source>
</evidence>
<reference evidence="7 8" key="1">
    <citation type="submission" date="2019-01" db="EMBL/GenBank/DDBJ databases">
        <authorList>
            <person name="Sayadi A."/>
        </authorList>
    </citation>
    <scope>NUCLEOTIDE SEQUENCE [LARGE SCALE GENOMIC DNA]</scope>
</reference>
<dbReference type="Pfam" id="PF01753">
    <property type="entry name" value="zf-MYND"/>
    <property type="match status" value="1"/>
</dbReference>
<evidence type="ECO:0000313" key="7">
    <source>
        <dbReference type="EMBL" id="VEN43208.1"/>
    </source>
</evidence>
<dbReference type="PROSITE" id="PS50280">
    <property type="entry name" value="SET"/>
    <property type="match status" value="1"/>
</dbReference>
<evidence type="ECO:0000259" key="6">
    <source>
        <dbReference type="PROSITE" id="PS50865"/>
    </source>
</evidence>
<keyword evidence="8" id="KW-1185">Reference proteome</keyword>
<dbReference type="Gene3D" id="1.10.220.160">
    <property type="match status" value="1"/>
</dbReference>
<gene>
    <name evidence="7" type="ORF">CALMAC_LOCUS6423</name>
</gene>
<dbReference type="SUPFAM" id="SSF82199">
    <property type="entry name" value="SET domain"/>
    <property type="match status" value="1"/>
</dbReference>
<keyword evidence="2 4" id="KW-0863">Zinc-finger</keyword>
<proteinExistence type="predicted"/>
<dbReference type="PROSITE" id="PS50865">
    <property type="entry name" value="ZF_MYND_2"/>
    <property type="match status" value="1"/>
</dbReference>
<dbReference type="Proteomes" id="UP000410492">
    <property type="component" value="Unassembled WGS sequence"/>
</dbReference>